<accession>A0ABR3AAG1</accession>
<sequence>MQLASHGARGIPRVSNLISGGQTSRSIHIPAYVRVKPTAPPPNISTTQRVLSKTRTLLNRFVGHLTTPGLQQVSHASSLAHGARSAAPGRMSTIQQRMSLPVRHALSRPVQPLHFPRGPAVPSRSVAQVGLGTARNFHSGRSVFQNLVDNVPIVGRAFYEADWELNMKRDREVMRKIMHKSKKENKTKEMMKPRSEMKSYTISITEDQAEPSSEEMNKYFDAPVAPEVTTYLLIPLAPTPTNRVPLDLNGSSHPSLLPRSSLMSMHNEHEMHGLRVSSLFSRLDAAKVWEHGAICSSYASHADKHGVCTILKVEFVGWNIAQVRGVIGEAGTGWCVLEEEHTSRAPDEDDDDLSDASSILSGISSPVGPPPGLFDSPESVTDSFVLPTLDFSSAFIDGSGTQRAESPVLSRTSSASDIFAADMVGYDDPWSDAEVSETDSLEEVSSVGSSRLGFSYDFASRGSSDLEAQYRPREDMFY</sequence>
<keyword evidence="3" id="KW-1185">Reference proteome</keyword>
<protein>
    <submittedName>
        <fullName evidence="2">Uncharacterized protein</fullName>
    </submittedName>
</protein>
<evidence type="ECO:0000313" key="3">
    <source>
        <dbReference type="Proteomes" id="UP001437256"/>
    </source>
</evidence>
<dbReference type="EMBL" id="JBBXMP010000006">
    <property type="protein sequence ID" value="KAL0070495.1"/>
    <property type="molecule type" value="Genomic_DNA"/>
</dbReference>
<proteinExistence type="predicted"/>
<evidence type="ECO:0000313" key="2">
    <source>
        <dbReference type="EMBL" id="KAL0070495.1"/>
    </source>
</evidence>
<organism evidence="2 3">
    <name type="scientific">Marasmius tenuissimus</name>
    <dbReference type="NCBI Taxonomy" id="585030"/>
    <lineage>
        <taxon>Eukaryota</taxon>
        <taxon>Fungi</taxon>
        <taxon>Dikarya</taxon>
        <taxon>Basidiomycota</taxon>
        <taxon>Agaricomycotina</taxon>
        <taxon>Agaricomycetes</taxon>
        <taxon>Agaricomycetidae</taxon>
        <taxon>Agaricales</taxon>
        <taxon>Marasmiineae</taxon>
        <taxon>Marasmiaceae</taxon>
        <taxon>Marasmius</taxon>
    </lineage>
</organism>
<name>A0ABR3AAG1_9AGAR</name>
<evidence type="ECO:0000256" key="1">
    <source>
        <dbReference type="SAM" id="MobiDB-lite"/>
    </source>
</evidence>
<comment type="caution">
    <text evidence="2">The sequence shown here is derived from an EMBL/GenBank/DDBJ whole genome shotgun (WGS) entry which is preliminary data.</text>
</comment>
<reference evidence="2 3" key="1">
    <citation type="submission" date="2024-05" db="EMBL/GenBank/DDBJ databases">
        <title>A draft genome resource for the thread blight pathogen Marasmius tenuissimus strain MS-2.</title>
        <authorList>
            <person name="Yulfo-Soto G.E."/>
            <person name="Baruah I.K."/>
            <person name="Amoako-Attah I."/>
            <person name="Bukari Y."/>
            <person name="Meinhardt L.W."/>
            <person name="Bailey B.A."/>
            <person name="Cohen S.P."/>
        </authorList>
    </citation>
    <scope>NUCLEOTIDE SEQUENCE [LARGE SCALE GENOMIC DNA]</scope>
    <source>
        <strain evidence="2 3">MS-2</strain>
    </source>
</reference>
<feature type="region of interest" description="Disordered" evidence="1">
    <location>
        <begin position="341"/>
        <end position="361"/>
    </location>
</feature>
<gene>
    <name evidence="2" type="ORF">AAF712_002327</name>
</gene>
<dbReference type="Proteomes" id="UP001437256">
    <property type="component" value="Unassembled WGS sequence"/>
</dbReference>